<dbReference type="Pfam" id="PF11303">
    <property type="entry name" value="DUF3105"/>
    <property type="match status" value="1"/>
</dbReference>
<dbReference type="EMBL" id="UETB01000019">
    <property type="protein sequence ID" value="SSA46884.1"/>
    <property type="molecule type" value="Genomic_DNA"/>
</dbReference>
<name>A0A2Y9AR67_9MICO</name>
<keyword evidence="3" id="KW-1185">Reference proteome</keyword>
<evidence type="ECO:0008006" key="4">
    <source>
        <dbReference type="Google" id="ProtNLM"/>
    </source>
</evidence>
<feature type="transmembrane region" description="Helical" evidence="1">
    <location>
        <begin position="31"/>
        <end position="53"/>
    </location>
</feature>
<dbReference type="Proteomes" id="UP000250222">
    <property type="component" value="Unassembled WGS sequence"/>
</dbReference>
<gene>
    <name evidence="2" type="ORF">SAMN05216184_11913</name>
</gene>
<keyword evidence="1" id="KW-0472">Membrane</keyword>
<keyword evidence="1" id="KW-0812">Transmembrane</keyword>
<proteinExistence type="predicted"/>
<sequence>MGDRKQQARERAAKLAEMRAGQARQERRQKFLIYGVVAVVCLALVTAVAVPLINQARRQSVIEATAGAPLEGVELIEIASSNHVPGTVDYQTSPPAGGDHNGVWQNCGVYTEPVVNENAVHSLEHGAVWLTYSGDLPEDQVSALADRAAQGQGYVLVSPYQDQSTPIVLSAWGAQLTVDDADDPRVDAFLMEYLQGAQTPEPGAPCYGGTGTPAA</sequence>
<organism evidence="2 3">
    <name type="scientific">Georgenia satyanarayanai</name>
    <dbReference type="NCBI Taxonomy" id="860221"/>
    <lineage>
        <taxon>Bacteria</taxon>
        <taxon>Bacillati</taxon>
        <taxon>Actinomycetota</taxon>
        <taxon>Actinomycetes</taxon>
        <taxon>Micrococcales</taxon>
        <taxon>Bogoriellaceae</taxon>
        <taxon>Georgenia</taxon>
    </lineage>
</organism>
<dbReference type="AlphaFoldDB" id="A0A2Y9AR67"/>
<protein>
    <recommendedName>
        <fullName evidence="4">DUF3105 domain-containing protein</fullName>
    </recommendedName>
</protein>
<evidence type="ECO:0000313" key="2">
    <source>
        <dbReference type="EMBL" id="SSA46884.1"/>
    </source>
</evidence>
<evidence type="ECO:0000313" key="3">
    <source>
        <dbReference type="Proteomes" id="UP000250222"/>
    </source>
</evidence>
<dbReference type="RefSeq" id="WP_258369657.1">
    <property type="nucleotide sequence ID" value="NZ_QKLZ01000019.1"/>
</dbReference>
<accession>A0A2Y9AR67</accession>
<dbReference type="InterPro" id="IPR021454">
    <property type="entry name" value="DUF3105"/>
</dbReference>
<reference evidence="2 3" key="1">
    <citation type="submission" date="2016-10" db="EMBL/GenBank/DDBJ databases">
        <authorList>
            <person name="Cai Z."/>
        </authorList>
    </citation>
    <scope>NUCLEOTIDE SEQUENCE [LARGE SCALE GENOMIC DNA]</scope>
    <source>
        <strain evidence="2 3">CGMCC 1.10826</strain>
    </source>
</reference>
<evidence type="ECO:0000256" key="1">
    <source>
        <dbReference type="SAM" id="Phobius"/>
    </source>
</evidence>
<keyword evidence="1" id="KW-1133">Transmembrane helix</keyword>